<reference evidence="3 4" key="1">
    <citation type="journal article" date="2012" name="Science">
        <title>The Paleozoic origin of enzymatic lignin decomposition reconstructed from 31 fungal genomes.</title>
        <authorList>
            <person name="Floudas D."/>
            <person name="Binder M."/>
            <person name="Riley R."/>
            <person name="Barry K."/>
            <person name="Blanchette R.A."/>
            <person name="Henrissat B."/>
            <person name="Martinez A.T."/>
            <person name="Otillar R."/>
            <person name="Spatafora J.W."/>
            <person name="Yadav J.S."/>
            <person name="Aerts A."/>
            <person name="Benoit I."/>
            <person name="Boyd A."/>
            <person name="Carlson A."/>
            <person name="Copeland A."/>
            <person name="Coutinho P.M."/>
            <person name="de Vries R.P."/>
            <person name="Ferreira P."/>
            <person name="Findley K."/>
            <person name="Foster B."/>
            <person name="Gaskell J."/>
            <person name="Glotzer D."/>
            <person name="Gorecki P."/>
            <person name="Heitman J."/>
            <person name="Hesse C."/>
            <person name="Hori C."/>
            <person name="Igarashi K."/>
            <person name="Jurgens J.A."/>
            <person name="Kallen N."/>
            <person name="Kersten P."/>
            <person name="Kohler A."/>
            <person name="Kuees U."/>
            <person name="Kumar T.K.A."/>
            <person name="Kuo A."/>
            <person name="LaButti K."/>
            <person name="Larrondo L.F."/>
            <person name="Lindquist E."/>
            <person name="Ling A."/>
            <person name="Lombard V."/>
            <person name="Lucas S."/>
            <person name="Lundell T."/>
            <person name="Martin R."/>
            <person name="McLaughlin D.J."/>
            <person name="Morgenstern I."/>
            <person name="Morin E."/>
            <person name="Murat C."/>
            <person name="Nagy L.G."/>
            <person name="Nolan M."/>
            <person name="Ohm R.A."/>
            <person name="Patyshakuliyeva A."/>
            <person name="Rokas A."/>
            <person name="Ruiz-Duenas F.J."/>
            <person name="Sabat G."/>
            <person name="Salamov A."/>
            <person name="Samejima M."/>
            <person name="Schmutz J."/>
            <person name="Slot J.C."/>
            <person name="St John F."/>
            <person name="Stenlid J."/>
            <person name="Sun H."/>
            <person name="Sun S."/>
            <person name="Syed K."/>
            <person name="Tsang A."/>
            <person name="Wiebenga A."/>
            <person name="Young D."/>
            <person name="Pisabarro A."/>
            <person name="Eastwood D.C."/>
            <person name="Martin F."/>
            <person name="Cullen D."/>
            <person name="Grigoriev I.V."/>
            <person name="Hibbett D.S."/>
        </authorList>
    </citation>
    <scope>NUCLEOTIDE SEQUENCE [LARGE SCALE GENOMIC DNA]</scope>
    <source>
        <strain evidence="3 4">ATCC 11539</strain>
    </source>
</reference>
<protein>
    <submittedName>
        <fullName evidence="3">Uncharacterized protein</fullName>
    </submittedName>
</protein>
<dbReference type="RefSeq" id="XP_007863808.1">
    <property type="nucleotide sequence ID" value="XM_007865617.1"/>
</dbReference>
<name>S7QHH1_GLOTA</name>
<evidence type="ECO:0000256" key="2">
    <source>
        <dbReference type="SAM" id="Phobius"/>
    </source>
</evidence>
<evidence type="ECO:0000256" key="1">
    <source>
        <dbReference type="SAM" id="MobiDB-lite"/>
    </source>
</evidence>
<keyword evidence="4" id="KW-1185">Reference proteome</keyword>
<proteinExistence type="predicted"/>
<dbReference type="KEGG" id="gtr:GLOTRDRAFT_127188"/>
<feature type="compositionally biased region" description="Low complexity" evidence="1">
    <location>
        <begin position="58"/>
        <end position="82"/>
    </location>
</feature>
<sequence length="357" mass="37997">MVDAAGNRGRVTQLMTVDQTDDASCLSWPSTVPHTTTTRNGAHPPSGSPSVTRPGPNRSSSSSRSSTTSSPSSSLSTKPTSLSSGQIAGIAIGSSIAASLLIVCTVAFVAWQAYRCGREAPGNNVVVVQNKEDGKSKPPPKQDEEAVITMPVLPPKDNPPRNANLVYIPNKGAMGVRPPSVRSLKHPVPKPPTPMSNPAPMPHTLPPPKAVNVAHKRRRVREGIVRQHVDHNRYMHTRPAGPAPYPPRMPNGGHPHGPLGLEIPPPGEEAANVRGRGVSASMDERYPYPAPVPGPGVMRNERYQRAGQVPDGPPPLVPRAPAGSQGFERPPPNRQRMAGGAARVDPRHLRPNPFPPR</sequence>
<dbReference type="AlphaFoldDB" id="S7QHH1"/>
<evidence type="ECO:0000313" key="4">
    <source>
        <dbReference type="Proteomes" id="UP000030669"/>
    </source>
</evidence>
<dbReference type="GeneID" id="19301496"/>
<gene>
    <name evidence="3" type="ORF">GLOTRDRAFT_127188</name>
</gene>
<feature type="transmembrane region" description="Helical" evidence="2">
    <location>
        <begin position="87"/>
        <end position="111"/>
    </location>
</feature>
<keyword evidence="2" id="KW-0472">Membrane</keyword>
<dbReference type="EMBL" id="KB469298">
    <property type="protein sequence ID" value="EPQ58698.1"/>
    <property type="molecule type" value="Genomic_DNA"/>
</dbReference>
<dbReference type="Proteomes" id="UP000030669">
    <property type="component" value="Unassembled WGS sequence"/>
</dbReference>
<feature type="region of interest" description="Disordered" evidence="1">
    <location>
        <begin position="176"/>
        <end position="207"/>
    </location>
</feature>
<accession>S7QHH1</accession>
<organism evidence="3 4">
    <name type="scientific">Gloeophyllum trabeum (strain ATCC 11539 / FP-39264 / Madison 617)</name>
    <name type="common">Brown rot fungus</name>
    <dbReference type="NCBI Taxonomy" id="670483"/>
    <lineage>
        <taxon>Eukaryota</taxon>
        <taxon>Fungi</taxon>
        <taxon>Dikarya</taxon>
        <taxon>Basidiomycota</taxon>
        <taxon>Agaricomycotina</taxon>
        <taxon>Agaricomycetes</taxon>
        <taxon>Gloeophyllales</taxon>
        <taxon>Gloeophyllaceae</taxon>
        <taxon>Gloeophyllum</taxon>
    </lineage>
</organism>
<feature type="region of interest" description="Disordered" evidence="1">
    <location>
        <begin position="22"/>
        <end position="82"/>
    </location>
</feature>
<keyword evidence="2" id="KW-0812">Transmembrane</keyword>
<feature type="compositionally biased region" description="Polar residues" evidence="1">
    <location>
        <begin position="27"/>
        <end position="40"/>
    </location>
</feature>
<evidence type="ECO:0000313" key="3">
    <source>
        <dbReference type="EMBL" id="EPQ58698.1"/>
    </source>
</evidence>
<dbReference type="HOGENOM" id="CLU_776233_0_0_1"/>
<feature type="compositionally biased region" description="Pro residues" evidence="1">
    <location>
        <begin position="189"/>
        <end position="207"/>
    </location>
</feature>
<keyword evidence="2" id="KW-1133">Transmembrane helix</keyword>
<feature type="region of interest" description="Disordered" evidence="1">
    <location>
        <begin position="262"/>
        <end position="357"/>
    </location>
</feature>